<evidence type="ECO:0000313" key="2">
    <source>
        <dbReference type="EMBL" id="MBD3587133.1"/>
    </source>
</evidence>
<proteinExistence type="predicted"/>
<organism evidence="2 3">
    <name type="scientific">Salinimonas profundi</name>
    <dbReference type="NCBI Taxonomy" id="2729140"/>
    <lineage>
        <taxon>Bacteria</taxon>
        <taxon>Pseudomonadati</taxon>
        <taxon>Pseudomonadota</taxon>
        <taxon>Gammaproteobacteria</taxon>
        <taxon>Alteromonadales</taxon>
        <taxon>Alteromonadaceae</taxon>
        <taxon>Alteromonas/Salinimonas group</taxon>
        <taxon>Salinimonas</taxon>
    </lineage>
</organism>
<feature type="chain" id="PRO_5047051371" description="HEAT repeat domain-containing protein" evidence="1">
    <location>
        <begin position="20"/>
        <end position="254"/>
    </location>
</feature>
<evidence type="ECO:0008006" key="4">
    <source>
        <dbReference type="Google" id="ProtNLM"/>
    </source>
</evidence>
<sequence>MRKMYIVALLAVASWSVQGTEFSQPEPKVADPYQVKFLKRQVAQNMSVGTAIRSIASHYPQDVVPIVDIALDTYPDKYREIIYAAISAQPASTQEIVELALNKEVGSCPSIVKLAIKAEPSYVDFVVQAAANATPDELDEIVRVAVLTEPNSADYIVQTLSREHPSKLVQILSTALDAVPYVGEYMVDSLLAIFPAQADEVVSTAIKGSSSQREQVLRILESAQDAGVADDKIRQYGIDAGFSDEELAGVLSDK</sequence>
<dbReference type="RefSeq" id="WP_191026313.1">
    <property type="nucleotide sequence ID" value="NZ_JABBXD010000010.1"/>
</dbReference>
<gene>
    <name evidence="2" type="ORF">HHX48_15410</name>
</gene>
<name>A0ABR8LLQ1_9ALTE</name>
<dbReference type="Proteomes" id="UP000624419">
    <property type="component" value="Unassembled WGS sequence"/>
</dbReference>
<dbReference type="EMBL" id="JABBXD010000010">
    <property type="protein sequence ID" value="MBD3587133.1"/>
    <property type="molecule type" value="Genomic_DNA"/>
</dbReference>
<reference evidence="2 3" key="1">
    <citation type="submission" date="2020-04" db="EMBL/GenBank/DDBJ databases">
        <title>Salinimonas sp. HHU 13199.</title>
        <authorList>
            <person name="Cui X."/>
            <person name="Zhang D."/>
        </authorList>
    </citation>
    <scope>NUCLEOTIDE SEQUENCE [LARGE SCALE GENOMIC DNA]</scope>
    <source>
        <strain evidence="2 3">HHU 13199</strain>
    </source>
</reference>
<accession>A0ABR8LLQ1</accession>
<evidence type="ECO:0000313" key="3">
    <source>
        <dbReference type="Proteomes" id="UP000624419"/>
    </source>
</evidence>
<comment type="caution">
    <text evidence="2">The sequence shown here is derived from an EMBL/GenBank/DDBJ whole genome shotgun (WGS) entry which is preliminary data.</text>
</comment>
<keyword evidence="3" id="KW-1185">Reference proteome</keyword>
<keyword evidence="1" id="KW-0732">Signal</keyword>
<evidence type="ECO:0000256" key="1">
    <source>
        <dbReference type="SAM" id="SignalP"/>
    </source>
</evidence>
<protein>
    <recommendedName>
        <fullName evidence="4">HEAT repeat domain-containing protein</fullName>
    </recommendedName>
</protein>
<feature type="signal peptide" evidence="1">
    <location>
        <begin position="1"/>
        <end position="19"/>
    </location>
</feature>